<keyword evidence="1" id="KW-0378">Hydrolase</keyword>
<dbReference type="EC" id="3.6.1.41" evidence="1"/>
<proteinExistence type="predicted"/>
<protein>
    <submittedName>
        <fullName evidence="1">Diadenosine tetraphosphatase</fullName>
        <ecNumber evidence="1">3.6.1.41</ecNumber>
    </submittedName>
</protein>
<evidence type="ECO:0000313" key="1">
    <source>
        <dbReference type="EMBL" id="EDM75131.1"/>
    </source>
</evidence>
<gene>
    <name evidence="1" type="primary">apaH</name>
    <name evidence="1" type="ORF">PPSIR1_30918</name>
</gene>
<keyword evidence="2" id="KW-1185">Reference proteome</keyword>
<dbReference type="STRING" id="391625.PPSIR1_30918"/>
<name>A6GG62_9BACT</name>
<dbReference type="Proteomes" id="UP000005801">
    <property type="component" value="Unassembled WGS sequence"/>
</dbReference>
<dbReference type="EMBL" id="ABCS01000102">
    <property type="protein sequence ID" value="EDM75131.1"/>
    <property type="molecule type" value="Genomic_DNA"/>
</dbReference>
<reference evidence="1 2" key="1">
    <citation type="submission" date="2007-06" db="EMBL/GenBank/DDBJ databases">
        <authorList>
            <person name="Shimkets L."/>
            <person name="Ferriera S."/>
            <person name="Johnson J."/>
            <person name="Kravitz S."/>
            <person name="Beeson K."/>
            <person name="Sutton G."/>
            <person name="Rogers Y.-H."/>
            <person name="Friedman R."/>
            <person name="Frazier M."/>
            <person name="Venter J.C."/>
        </authorList>
    </citation>
    <scope>NUCLEOTIDE SEQUENCE [LARGE SCALE GENOMIC DNA]</scope>
    <source>
        <strain evidence="1 2">SIR-1</strain>
    </source>
</reference>
<accession>A6GG62</accession>
<evidence type="ECO:0000313" key="2">
    <source>
        <dbReference type="Proteomes" id="UP000005801"/>
    </source>
</evidence>
<sequence length="281" mass="29268">MSNSHNAQIEGDSSSGYTLTILNREVAKGWFEVRNSSSDDLNVTIQGKSGGAVVYQDTKHLPKPTGDGTTYSAFLAGDDSIDTYVVYHGDPLTEIGSVTNITYTYNQVTLQQSALTTGFDMSTASPYVIVGSSNTVTVNADDGEPTVTVDGGAPLSAQGSGPYTYSVASGSELSVTSAGAVVQVFQLAFMSSSTATVYQGTNGGWLALPPVITPDRSGKVGVTLDPASFGLWFPGGSNNEAFPAADFTSSIAPDPSSTHPWILHIDVDGDPKILIKRLPPG</sequence>
<organism evidence="1 2">
    <name type="scientific">Plesiocystis pacifica SIR-1</name>
    <dbReference type="NCBI Taxonomy" id="391625"/>
    <lineage>
        <taxon>Bacteria</taxon>
        <taxon>Pseudomonadati</taxon>
        <taxon>Myxococcota</taxon>
        <taxon>Polyangia</taxon>
        <taxon>Nannocystales</taxon>
        <taxon>Nannocystaceae</taxon>
        <taxon>Plesiocystis</taxon>
    </lineage>
</organism>
<comment type="caution">
    <text evidence="1">The sequence shown here is derived from an EMBL/GenBank/DDBJ whole genome shotgun (WGS) entry which is preliminary data.</text>
</comment>
<dbReference type="AlphaFoldDB" id="A6GG62"/>
<dbReference type="RefSeq" id="WP_006975702.1">
    <property type="nucleotide sequence ID" value="NZ_ABCS01000102.1"/>
</dbReference>
<dbReference type="GO" id="GO:0008803">
    <property type="term" value="F:bis(5'-nucleosyl)-tetraphosphatase (symmetrical) activity"/>
    <property type="evidence" value="ECO:0007669"/>
    <property type="project" value="UniProtKB-EC"/>
</dbReference>